<evidence type="ECO:0000256" key="2">
    <source>
        <dbReference type="SAM" id="SignalP"/>
    </source>
</evidence>
<dbReference type="RefSeq" id="WP_311339842.1">
    <property type="nucleotide sequence ID" value="NZ_JAVRHS010000002.1"/>
</dbReference>
<evidence type="ECO:0008006" key="5">
    <source>
        <dbReference type="Google" id="ProtNLM"/>
    </source>
</evidence>
<feature type="compositionally biased region" description="Basic and acidic residues" evidence="1">
    <location>
        <begin position="62"/>
        <end position="76"/>
    </location>
</feature>
<gene>
    <name evidence="3" type="ORF">RM533_03600</name>
</gene>
<reference evidence="3 4" key="1">
    <citation type="submission" date="2023-09" db="EMBL/GenBank/DDBJ databases">
        <authorList>
            <person name="Rey-Velasco X."/>
        </authorList>
    </citation>
    <scope>NUCLEOTIDE SEQUENCE [LARGE SCALE GENOMIC DNA]</scope>
    <source>
        <strain evidence="3 4">F390</strain>
    </source>
</reference>
<keyword evidence="4" id="KW-1185">Reference proteome</keyword>
<dbReference type="PROSITE" id="PS51257">
    <property type="entry name" value="PROKAR_LIPOPROTEIN"/>
    <property type="match status" value="1"/>
</dbReference>
<feature type="region of interest" description="Disordered" evidence="1">
    <location>
        <begin position="52"/>
        <end position="84"/>
    </location>
</feature>
<evidence type="ECO:0000313" key="3">
    <source>
        <dbReference type="EMBL" id="MDT0575265.1"/>
    </source>
</evidence>
<dbReference type="Proteomes" id="UP001259803">
    <property type="component" value="Unassembled WGS sequence"/>
</dbReference>
<accession>A0ABU2ZFT7</accession>
<comment type="caution">
    <text evidence="3">The sequence shown here is derived from an EMBL/GenBank/DDBJ whole genome shotgun (WGS) entry which is preliminary data.</text>
</comment>
<evidence type="ECO:0000256" key="1">
    <source>
        <dbReference type="SAM" id="MobiDB-lite"/>
    </source>
</evidence>
<feature type="chain" id="PRO_5045960940" description="Argininosuccinate lyase" evidence="2">
    <location>
        <begin position="23"/>
        <end position="84"/>
    </location>
</feature>
<organism evidence="3 4">
    <name type="scientific">Croceicoccus esteveae</name>
    <dbReference type="NCBI Taxonomy" id="3075597"/>
    <lineage>
        <taxon>Bacteria</taxon>
        <taxon>Pseudomonadati</taxon>
        <taxon>Pseudomonadota</taxon>
        <taxon>Alphaproteobacteria</taxon>
        <taxon>Sphingomonadales</taxon>
        <taxon>Erythrobacteraceae</taxon>
        <taxon>Croceicoccus</taxon>
    </lineage>
</organism>
<evidence type="ECO:0000313" key="4">
    <source>
        <dbReference type="Proteomes" id="UP001259803"/>
    </source>
</evidence>
<sequence>MNARKQRMIVLALSMAVLTGCAQQTALQPAPGNTLPVAVYGETRRPQAEELLERLPQAAPERNIELRTRSEPREADPFDLPPEL</sequence>
<proteinExistence type="predicted"/>
<protein>
    <recommendedName>
        <fullName evidence="5">Argininosuccinate lyase</fullName>
    </recommendedName>
</protein>
<keyword evidence="2" id="KW-0732">Signal</keyword>
<dbReference type="EMBL" id="JAVRHS010000002">
    <property type="protein sequence ID" value="MDT0575265.1"/>
    <property type="molecule type" value="Genomic_DNA"/>
</dbReference>
<feature type="signal peptide" evidence="2">
    <location>
        <begin position="1"/>
        <end position="22"/>
    </location>
</feature>
<name>A0ABU2ZFT7_9SPHN</name>